<dbReference type="InterPro" id="IPR032259">
    <property type="entry name" value="HIBYL-CoA-H"/>
</dbReference>
<name>A0A0W0VM96_9GAMM</name>
<dbReference type="FunFam" id="3.90.226.10:FF:000026">
    <property type="entry name" value="3-hydroxyisobutyryl-CoA hydrolase, mitochondrial"/>
    <property type="match status" value="1"/>
</dbReference>
<dbReference type="InterPro" id="IPR029045">
    <property type="entry name" value="ClpP/crotonase-like_dom_sf"/>
</dbReference>
<evidence type="ECO:0000256" key="3">
    <source>
        <dbReference type="ARBA" id="ARBA00022801"/>
    </source>
</evidence>
<accession>A0A0W0VM96</accession>
<dbReference type="EMBL" id="LNYK01000016">
    <property type="protein sequence ID" value="KTD21208.1"/>
    <property type="molecule type" value="Genomic_DNA"/>
</dbReference>
<protein>
    <recommendedName>
        <fullName evidence="2">3-hydroxyisobutyryl-CoA hydrolase</fullName>
        <ecNumber evidence="2">3.1.2.4</ecNumber>
    </recommendedName>
</protein>
<comment type="caution">
    <text evidence="5">The sequence shown here is derived from an EMBL/GenBank/DDBJ whole genome shotgun (WGS) entry which is preliminary data.</text>
</comment>
<dbReference type="GO" id="GO:0006574">
    <property type="term" value="P:L-valine catabolic process"/>
    <property type="evidence" value="ECO:0007669"/>
    <property type="project" value="TreeGrafter"/>
</dbReference>
<evidence type="ECO:0000259" key="4">
    <source>
        <dbReference type="Pfam" id="PF16113"/>
    </source>
</evidence>
<dbReference type="GO" id="GO:0003860">
    <property type="term" value="F:3-hydroxyisobutyryl-CoA hydrolase activity"/>
    <property type="evidence" value="ECO:0007669"/>
    <property type="project" value="UniProtKB-EC"/>
</dbReference>
<dbReference type="CDD" id="cd06558">
    <property type="entry name" value="crotonase-like"/>
    <property type="match status" value="1"/>
</dbReference>
<gene>
    <name evidence="5" type="ORF">Llon_1306</name>
</gene>
<dbReference type="SUPFAM" id="SSF52096">
    <property type="entry name" value="ClpP/crotonase"/>
    <property type="match status" value="1"/>
</dbReference>
<reference evidence="5 6" key="1">
    <citation type="submission" date="2015-11" db="EMBL/GenBank/DDBJ databases">
        <title>Genomic analysis of 38 Legionella species identifies large and diverse effector repertoires.</title>
        <authorList>
            <person name="Burstein D."/>
            <person name="Amaro F."/>
            <person name="Zusman T."/>
            <person name="Lifshitz Z."/>
            <person name="Cohen O."/>
            <person name="Gilbert J.A."/>
            <person name="Pupko T."/>
            <person name="Shuman H.A."/>
            <person name="Segal G."/>
        </authorList>
    </citation>
    <scope>NUCLEOTIDE SEQUENCE [LARGE SCALE GENOMIC DNA]</scope>
    <source>
        <strain evidence="5 6">ATCC 49505</strain>
    </source>
</reference>
<dbReference type="NCBIfam" id="NF004127">
    <property type="entry name" value="PRK05617.1"/>
    <property type="match status" value="1"/>
</dbReference>
<feature type="domain" description="Enoyl-CoA hydratase/isomerase" evidence="4">
    <location>
        <begin position="13"/>
        <end position="340"/>
    </location>
</feature>
<dbReference type="PANTHER" id="PTHR43176">
    <property type="entry name" value="3-HYDROXYISOBUTYRYL-COA HYDROLASE-RELATED"/>
    <property type="match status" value="1"/>
</dbReference>
<keyword evidence="3" id="KW-0378">Hydrolase</keyword>
<evidence type="ECO:0000256" key="2">
    <source>
        <dbReference type="ARBA" id="ARBA00011915"/>
    </source>
</evidence>
<dbReference type="PANTHER" id="PTHR43176:SF3">
    <property type="entry name" value="3-HYDROXYISOBUTYRYL-COA HYDROLASE, MITOCHONDRIAL"/>
    <property type="match status" value="1"/>
</dbReference>
<proteinExistence type="predicted"/>
<dbReference type="AlphaFoldDB" id="A0A0W0VM96"/>
<dbReference type="STRING" id="45068.Llon_1306"/>
<organism evidence="5 6">
    <name type="scientific">Legionella londiniensis</name>
    <dbReference type="NCBI Taxonomy" id="45068"/>
    <lineage>
        <taxon>Bacteria</taxon>
        <taxon>Pseudomonadati</taxon>
        <taxon>Pseudomonadota</taxon>
        <taxon>Gammaproteobacteria</taxon>
        <taxon>Legionellales</taxon>
        <taxon>Legionellaceae</taxon>
        <taxon>Legionella</taxon>
    </lineage>
</organism>
<dbReference type="RefSeq" id="WP_058529301.1">
    <property type="nucleotide sequence ID" value="NZ_CAAAHZ010000003.1"/>
</dbReference>
<comment type="catalytic activity">
    <reaction evidence="1">
        <text>3-hydroxy-2-methylpropanoyl-CoA + H2O = 3-hydroxy-2-methylpropanoate + CoA + H(+)</text>
        <dbReference type="Rhea" id="RHEA:20888"/>
        <dbReference type="ChEBI" id="CHEBI:11805"/>
        <dbReference type="ChEBI" id="CHEBI:15377"/>
        <dbReference type="ChEBI" id="CHEBI:15378"/>
        <dbReference type="ChEBI" id="CHEBI:57287"/>
        <dbReference type="ChEBI" id="CHEBI:57340"/>
        <dbReference type="EC" id="3.1.2.4"/>
    </reaction>
</comment>
<evidence type="ECO:0000313" key="6">
    <source>
        <dbReference type="Proteomes" id="UP000054997"/>
    </source>
</evidence>
<keyword evidence="6" id="KW-1185">Reference proteome</keyword>
<evidence type="ECO:0000313" key="5">
    <source>
        <dbReference type="EMBL" id="KTD21208.1"/>
    </source>
</evidence>
<dbReference type="OrthoDB" id="9790967at2"/>
<dbReference type="InterPro" id="IPR045004">
    <property type="entry name" value="ECH_dom"/>
</dbReference>
<dbReference type="PATRIC" id="fig|45068.5.peg.1412"/>
<dbReference type="Gene3D" id="3.90.226.10">
    <property type="entry name" value="2-enoyl-CoA Hydratase, Chain A, domain 1"/>
    <property type="match status" value="1"/>
</dbReference>
<dbReference type="Pfam" id="PF16113">
    <property type="entry name" value="ECH_2"/>
    <property type="match status" value="1"/>
</dbReference>
<dbReference type="EC" id="3.1.2.4" evidence="2"/>
<dbReference type="Proteomes" id="UP000054997">
    <property type="component" value="Unassembled WGS sequence"/>
</dbReference>
<sequence length="350" mass="39207">MAAEIIFAKEGQIGLVTLNRPEALNALTLSMLNALQEQLAAWAQDEAIAAVVVRASPGKAFCAGGDIRWLYEAGKSDDPKQMDFFWHEYRLNNYIHHYKKPYIALMDGITMGGGVGISLHGSHPVATERFVFAMPETGIGFFPDIGASYLLSRCPDATGVYLGLTGNRLNAGEAQSLDLVRFTINSEQIDSLLEQLIDTDLSNHAQIKIDALLHEYTSPIFRDQKMQHLEHISSAFNQPSVEAIFKELQKHDTEWHWQTLNSLKVKSPLSLKVTFAQIKKAKSMSMAECVQMDYCLVGHFMHHPDFYEGVRALLIDKDKKPKWQPGVLSEVSEDMVTSFFSCRAKELELA</sequence>
<evidence type="ECO:0000256" key="1">
    <source>
        <dbReference type="ARBA" id="ARBA00001709"/>
    </source>
</evidence>